<dbReference type="Proteomes" id="UP000291106">
    <property type="component" value="Chromosome"/>
</dbReference>
<dbReference type="PROSITE" id="PS51257">
    <property type="entry name" value="PROKAR_LIPOPROTEIN"/>
    <property type="match status" value="1"/>
</dbReference>
<evidence type="ECO:0000313" key="5">
    <source>
        <dbReference type="Proteomes" id="UP000291106"/>
    </source>
</evidence>
<keyword evidence="5" id="KW-1185">Reference proteome</keyword>
<dbReference type="Gene3D" id="1.10.287.470">
    <property type="entry name" value="Helix hairpin bin"/>
    <property type="match status" value="1"/>
</dbReference>
<dbReference type="AlphaFoldDB" id="A0A411PMJ9"/>
<protein>
    <submittedName>
        <fullName evidence="4">Efflux RND transporter periplasmic adaptor subunit</fullName>
    </submittedName>
</protein>
<reference evidence="4 5" key="1">
    <citation type="submission" date="2019-02" db="EMBL/GenBank/DDBJ databases">
        <title>Shewanella sp. D4-2 isolated from Dokdo Island.</title>
        <authorList>
            <person name="Baek K."/>
        </authorList>
    </citation>
    <scope>NUCLEOTIDE SEQUENCE [LARGE SCALE GENOMIC DNA]</scope>
    <source>
        <strain evidence="4 5">D4-2</strain>
    </source>
</reference>
<feature type="domain" description="CzcB-like barrel-sandwich hybrid" evidence="3">
    <location>
        <begin position="76"/>
        <end position="209"/>
    </location>
</feature>
<organism evidence="4 5">
    <name type="scientific">Shewanella maritima</name>
    <dbReference type="NCBI Taxonomy" id="2520507"/>
    <lineage>
        <taxon>Bacteria</taxon>
        <taxon>Pseudomonadati</taxon>
        <taxon>Pseudomonadota</taxon>
        <taxon>Gammaproteobacteria</taxon>
        <taxon>Alteromonadales</taxon>
        <taxon>Shewanellaceae</taxon>
        <taxon>Shewanella</taxon>
    </lineage>
</organism>
<dbReference type="KEGG" id="smai:EXU30_03005"/>
<dbReference type="InterPro" id="IPR058647">
    <property type="entry name" value="BSH_CzcB-like"/>
</dbReference>
<evidence type="ECO:0000259" key="3">
    <source>
        <dbReference type="Pfam" id="PF25973"/>
    </source>
</evidence>
<keyword evidence="2" id="KW-0175">Coiled coil</keyword>
<dbReference type="EMBL" id="CP036200">
    <property type="protein sequence ID" value="QBF84770.1"/>
    <property type="molecule type" value="Genomic_DNA"/>
</dbReference>
<dbReference type="InterPro" id="IPR006143">
    <property type="entry name" value="RND_pump_MFP"/>
</dbReference>
<dbReference type="Pfam" id="PF25973">
    <property type="entry name" value="BSH_CzcB"/>
    <property type="match status" value="1"/>
</dbReference>
<sequence>MHGINQRVIKASTSVVVIAALSAGTLSGCSEQEAVQTQARLQPVTTLALTKSDSFEQHQTYTGVIRSANTTGIGFELGGKLDSLLVDSGDSVAQGQILAKLDTSLLLAEQKQLKATLKQTQSDLDLAINNLDRVVKLSKQNYASEQQLDESEQRVQSLKASKQSLEANLDSTSLRIEKSTLVAPFSGIISKRQQNLGEVVNAGTPVFTLIGQHNQLAYIGVPVDVAQTLRTNQQVDVTVGKHDMVGLIAGISGEVDTVTRTVQLRIALDPKETIINGEIAYLDYQQTMATQGYWVPISALTDGVRGLWNVFVVKQGEQGQTVTERRDVEIIYTDDTKAFIKGAIDANELLVVEGLHKLVAGQQVSPTPAEAL</sequence>
<dbReference type="Gene3D" id="2.40.420.20">
    <property type="match status" value="1"/>
</dbReference>
<evidence type="ECO:0000313" key="4">
    <source>
        <dbReference type="EMBL" id="QBF84770.1"/>
    </source>
</evidence>
<dbReference type="NCBIfam" id="TIGR01730">
    <property type="entry name" value="RND_mfp"/>
    <property type="match status" value="1"/>
</dbReference>
<dbReference type="GO" id="GO:1990281">
    <property type="term" value="C:efflux pump complex"/>
    <property type="evidence" value="ECO:0007669"/>
    <property type="project" value="TreeGrafter"/>
</dbReference>
<dbReference type="PANTHER" id="PTHR30469:SF11">
    <property type="entry name" value="BLL4320 PROTEIN"/>
    <property type="match status" value="1"/>
</dbReference>
<dbReference type="GO" id="GO:0015562">
    <property type="term" value="F:efflux transmembrane transporter activity"/>
    <property type="evidence" value="ECO:0007669"/>
    <property type="project" value="TreeGrafter"/>
</dbReference>
<comment type="similarity">
    <text evidence="1">Belongs to the membrane fusion protein (MFP) (TC 8.A.1) family.</text>
</comment>
<name>A0A411PMJ9_9GAMM</name>
<dbReference type="PANTHER" id="PTHR30469">
    <property type="entry name" value="MULTIDRUG RESISTANCE PROTEIN MDTA"/>
    <property type="match status" value="1"/>
</dbReference>
<dbReference type="Gene3D" id="2.40.50.100">
    <property type="match status" value="1"/>
</dbReference>
<proteinExistence type="inferred from homology"/>
<evidence type="ECO:0000256" key="1">
    <source>
        <dbReference type="ARBA" id="ARBA00009477"/>
    </source>
</evidence>
<evidence type="ECO:0000256" key="2">
    <source>
        <dbReference type="SAM" id="Coils"/>
    </source>
</evidence>
<dbReference type="OrthoDB" id="266524at2"/>
<accession>A0A411PMJ9</accession>
<dbReference type="Gene3D" id="2.40.30.170">
    <property type="match status" value="1"/>
</dbReference>
<dbReference type="SUPFAM" id="SSF111369">
    <property type="entry name" value="HlyD-like secretion proteins"/>
    <property type="match status" value="1"/>
</dbReference>
<gene>
    <name evidence="4" type="ORF">EXU30_03005</name>
</gene>
<feature type="coiled-coil region" evidence="2">
    <location>
        <begin position="110"/>
        <end position="175"/>
    </location>
</feature>